<accession>A0A2M9YT90</accession>
<dbReference type="OrthoDB" id="344651at2"/>
<reference evidence="3 4" key="1">
    <citation type="submission" date="2017-07" db="EMBL/GenBank/DDBJ databases">
        <title>Leptospira spp. isolated from tropical soils.</title>
        <authorList>
            <person name="Thibeaux R."/>
            <person name="Iraola G."/>
            <person name="Ferres I."/>
            <person name="Bierque E."/>
            <person name="Girault D."/>
            <person name="Soupe-Gilbert M.-E."/>
            <person name="Picardeau M."/>
            <person name="Goarant C."/>
        </authorList>
    </citation>
    <scope>NUCLEOTIDE SEQUENCE [LARGE SCALE GENOMIC DNA]</scope>
    <source>
        <strain evidence="1 4">FH2-B-C1</strain>
        <strain evidence="2 3">FH2-B-D1</strain>
    </source>
</reference>
<evidence type="ECO:0000313" key="3">
    <source>
        <dbReference type="Proteomes" id="UP000232149"/>
    </source>
</evidence>
<keyword evidence="3" id="KW-1185">Reference proteome</keyword>
<comment type="caution">
    <text evidence="1">The sequence shown here is derived from an EMBL/GenBank/DDBJ whole genome shotgun (WGS) entry which is preliminary data.</text>
</comment>
<dbReference type="Proteomes" id="UP000232188">
    <property type="component" value="Unassembled WGS sequence"/>
</dbReference>
<dbReference type="EMBL" id="NPDV01000002">
    <property type="protein sequence ID" value="PJZ54748.1"/>
    <property type="molecule type" value="Genomic_DNA"/>
</dbReference>
<sequence>MSVVIYLFCKKNLQIEPKHVQEFFEDGVYWDPEPKFVSKVFAGGFELQIRYDRKKKPFHVSFFSNKHETFLETKQEILEILEEEPKGSAVKKITEWIEKSVQMLSIDVDPVSIEEEDWCAVDSFEAFFAKESAALIYSSGEFFEVKDLIRKIYSFRNGSY</sequence>
<evidence type="ECO:0000313" key="1">
    <source>
        <dbReference type="EMBL" id="PJZ54748.1"/>
    </source>
</evidence>
<organism evidence="1 4">
    <name type="scientific">Leptospira adleri</name>
    <dbReference type="NCBI Taxonomy" id="2023186"/>
    <lineage>
        <taxon>Bacteria</taxon>
        <taxon>Pseudomonadati</taxon>
        <taxon>Spirochaetota</taxon>
        <taxon>Spirochaetia</taxon>
        <taxon>Leptospirales</taxon>
        <taxon>Leptospiraceae</taxon>
        <taxon>Leptospira</taxon>
    </lineage>
</organism>
<dbReference type="AlphaFoldDB" id="A0A2M9YT90"/>
<proteinExistence type="predicted"/>
<gene>
    <name evidence="2" type="ORF">CH376_18330</name>
    <name evidence="1" type="ORF">CH380_03265</name>
</gene>
<dbReference type="EMBL" id="NPDU01000061">
    <property type="protein sequence ID" value="PJZ60462.1"/>
    <property type="molecule type" value="Genomic_DNA"/>
</dbReference>
<dbReference type="Proteomes" id="UP000232149">
    <property type="component" value="Unassembled WGS sequence"/>
</dbReference>
<evidence type="ECO:0000313" key="2">
    <source>
        <dbReference type="EMBL" id="PJZ60462.1"/>
    </source>
</evidence>
<name>A0A2M9YT90_9LEPT</name>
<evidence type="ECO:0000313" key="4">
    <source>
        <dbReference type="Proteomes" id="UP000232188"/>
    </source>
</evidence>
<protein>
    <submittedName>
        <fullName evidence="1">Uncharacterized protein</fullName>
    </submittedName>
</protein>